<name>A0A9X0A003_9CNID</name>
<dbReference type="EMBL" id="MU825417">
    <property type="protein sequence ID" value="KAJ7390334.1"/>
    <property type="molecule type" value="Genomic_DNA"/>
</dbReference>
<accession>A0A9X0A003</accession>
<keyword evidence="2" id="KW-1185">Reference proteome</keyword>
<proteinExistence type="predicted"/>
<organism evidence="1 2">
    <name type="scientific">Desmophyllum pertusum</name>
    <dbReference type="NCBI Taxonomy" id="174260"/>
    <lineage>
        <taxon>Eukaryota</taxon>
        <taxon>Metazoa</taxon>
        <taxon>Cnidaria</taxon>
        <taxon>Anthozoa</taxon>
        <taxon>Hexacorallia</taxon>
        <taxon>Scleractinia</taxon>
        <taxon>Caryophylliina</taxon>
        <taxon>Caryophylliidae</taxon>
        <taxon>Desmophyllum</taxon>
    </lineage>
</organism>
<comment type="caution">
    <text evidence="1">The sequence shown here is derived from an EMBL/GenBank/DDBJ whole genome shotgun (WGS) entry which is preliminary data.</text>
</comment>
<evidence type="ECO:0000313" key="2">
    <source>
        <dbReference type="Proteomes" id="UP001163046"/>
    </source>
</evidence>
<dbReference type="AlphaFoldDB" id="A0A9X0A003"/>
<evidence type="ECO:0000313" key="1">
    <source>
        <dbReference type="EMBL" id="KAJ7390334.1"/>
    </source>
</evidence>
<sequence>MPQSVSLSTTLPCLSANPSNWLAQLVIMIKNGMDCSSEIEGIKLIMEKLKSVVPFKTGGTAASSPAPKAAKLSATELKELSFVLNSKGADQDLPSGYWKGYFIDKRALKEVSSGSKWLINVNMTFQNRNQFTARGNDDVGPFIFKNGKISGGSKVKFVKQYATHQVFYEGEVLGVQMIGIWWLQDAPSIKGQWAMWPVS</sequence>
<reference evidence="1" key="1">
    <citation type="submission" date="2023-01" db="EMBL/GenBank/DDBJ databases">
        <title>Genome assembly of the deep-sea coral Lophelia pertusa.</title>
        <authorList>
            <person name="Herrera S."/>
            <person name="Cordes E."/>
        </authorList>
    </citation>
    <scope>NUCLEOTIDE SEQUENCE</scope>
    <source>
        <strain evidence="1">USNM1676648</strain>
        <tissue evidence="1">Polyp</tissue>
    </source>
</reference>
<protein>
    <submittedName>
        <fullName evidence="1">Uncharacterized protein</fullName>
    </submittedName>
</protein>
<gene>
    <name evidence="1" type="ORF">OS493_025585</name>
</gene>
<dbReference type="Proteomes" id="UP001163046">
    <property type="component" value="Unassembled WGS sequence"/>
</dbReference>
<dbReference type="OrthoDB" id="5952014at2759"/>